<dbReference type="EMBL" id="JARUJP010000003">
    <property type="protein sequence ID" value="MDW8800240.1"/>
    <property type="molecule type" value="Genomic_DNA"/>
</dbReference>
<gene>
    <name evidence="2" type="ORF">P8V03_03625</name>
</gene>
<protein>
    <recommendedName>
        <fullName evidence="4">DUF304 domain-containing protein</fullName>
    </recommendedName>
</protein>
<name>A0ABU4JQ12_9CLOT</name>
<feature type="transmembrane region" description="Helical" evidence="1">
    <location>
        <begin position="30"/>
        <end position="49"/>
    </location>
</feature>
<organism evidence="2 3">
    <name type="scientific">Clostridium tanneri</name>
    <dbReference type="NCBI Taxonomy" id="3037988"/>
    <lineage>
        <taxon>Bacteria</taxon>
        <taxon>Bacillati</taxon>
        <taxon>Bacillota</taxon>
        <taxon>Clostridia</taxon>
        <taxon>Eubacteriales</taxon>
        <taxon>Clostridiaceae</taxon>
        <taxon>Clostridium</taxon>
    </lineage>
</organism>
<evidence type="ECO:0008006" key="4">
    <source>
        <dbReference type="Google" id="ProtNLM"/>
    </source>
</evidence>
<proteinExistence type="predicted"/>
<reference evidence="2 3" key="1">
    <citation type="submission" date="2023-04" db="EMBL/GenBank/DDBJ databases">
        <title>Clostridium tannerae sp. nov., isolated from the fecal material of an alpaca.</title>
        <authorList>
            <person name="Miller S."/>
            <person name="Hendry M."/>
            <person name="King J."/>
            <person name="Sankaranarayanan K."/>
            <person name="Lawson P.A."/>
        </authorList>
    </citation>
    <scope>NUCLEOTIDE SEQUENCE [LARGE SCALE GENOMIC DNA]</scope>
    <source>
        <strain evidence="2 3">A1-XYC3</strain>
    </source>
</reference>
<dbReference type="Proteomes" id="UP001281656">
    <property type="component" value="Unassembled WGS sequence"/>
</dbReference>
<keyword evidence="1" id="KW-1133">Transmembrane helix</keyword>
<evidence type="ECO:0000313" key="2">
    <source>
        <dbReference type="EMBL" id="MDW8800240.1"/>
    </source>
</evidence>
<accession>A0ABU4JQ12</accession>
<comment type="caution">
    <text evidence="2">The sequence shown here is derived from an EMBL/GenBank/DDBJ whole genome shotgun (WGS) entry which is preliminary data.</text>
</comment>
<dbReference type="RefSeq" id="WP_318796797.1">
    <property type="nucleotide sequence ID" value="NZ_JARUJP010000003.1"/>
</dbReference>
<evidence type="ECO:0000256" key="1">
    <source>
        <dbReference type="SAM" id="Phobius"/>
    </source>
</evidence>
<keyword evidence="1" id="KW-0472">Membrane</keyword>
<feature type="transmembrane region" description="Helical" evidence="1">
    <location>
        <begin position="61"/>
        <end position="79"/>
    </location>
</feature>
<evidence type="ECO:0000313" key="3">
    <source>
        <dbReference type="Proteomes" id="UP001281656"/>
    </source>
</evidence>
<keyword evidence="3" id="KW-1185">Reference proteome</keyword>
<keyword evidence="1" id="KW-0812">Transmembrane</keyword>
<sequence length="185" mass="21762">MEKNINKNIDYSKDTYNLPVRLYPKYMASIKIFIIFLTLSALALSYLLITNKIHNSDTESLVDFIMIIAFFLLLGMDLIHGEVLHKQYIELNNEGIKVKSLLFSRFIKWSDILSIGIVKHFRTTEYIAITKAESEGILKKIRKYLAYGEYISVRLEKYSEIEPHMFINTVEKKMSKDNYIQLKKY</sequence>